<name>A0A179B4H1_9ACTO</name>
<evidence type="ECO:0000313" key="3">
    <source>
        <dbReference type="Proteomes" id="UP000078368"/>
    </source>
</evidence>
<evidence type="ECO:0000313" key="2">
    <source>
        <dbReference type="EMBL" id="OAP86586.1"/>
    </source>
</evidence>
<keyword evidence="3" id="KW-1185">Reference proteome</keyword>
<dbReference type="AlphaFoldDB" id="A0A179B4H1"/>
<evidence type="ECO:0000256" key="1">
    <source>
        <dbReference type="SAM" id="MobiDB-lite"/>
    </source>
</evidence>
<accession>A0A179B4H1</accession>
<feature type="compositionally biased region" description="Basic and acidic residues" evidence="1">
    <location>
        <begin position="27"/>
        <end position="46"/>
    </location>
</feature>
<proteinExistence type="predicted"/>
<protein>
    <submittedName>
        <fullName evidence="2">Uncharacterized protein</fullName>
    </submittedName>
</protein>
<dbReference type="Proteomes" id="UP000078368">
    <property type="component" value="Unassembled WGS sequence"/>
</dbReference>
<reference evidence="2 3" key="1">
    <citation type="submission" date="2016-04" db="EMBL/GenBank/DDBJ databases">
        <title>Peptidophaga gingivicola gen. nov., sp. nov., isolated from human subgingival plaque.</title>
        <authorList>
            <person name="Beall C.J."/>
            <person name="Mokrzan E.M."/>
            <person name="Griffen A.L."/>
            <person name="Leys E.J."/>
        </authorList>
    </citation>
    <scope>NUCLEOTIDE SEQUENCE [LARGE SCALE GENOMIC DNA]</scope>
    <source>
        <strain evidence="2 3">BA112</strain>
    </source>
</reference>
<comment type="caution">
    <text evidence="2">The sequence shown here is derived from an EMBL/GenBank/DDBJ whole genome shotgun (WGS) entry which is preliminary data.</text>
</comment>
<gene>
    <name evidence="2" type="ORF">A4H34_05515</name>
</gene>
<dbReference type="RefSeq" id="WP_064231323.1">
    <property type="nucleotide sequence ID" value="NZ_LVZK01000001.1"/>
</dbReference>
<sequence>MTSDDNSPARRRRRGQTTSSMQPRFPSNRENHDASKSGDRVSESEVRVPSPTEGPGPSEAEVFKAFASWKLRENPDAWVGTVDDWNINPYEDAFVISPSGRRRSNRLHLIKGEKGIGFAPSMMSVETAYRELVSGTDSHRHCES</sequence>
<dbReference type="EMBL" id="LVZK01000001">
    <property type="protein sequence ID" value="OAP86586.1"/>
    <property type="molecule type" value="Genomic_DNA"/>
</dbReference>
<feature type="region of interest" description="Disordered" evidence="1">
    <location>
        <begin position="1"/>
        <end position="59"/>
    </location>
</feature>
<organism evidence="2 3">
    <name type="scientific">Peptidiphaga gingivicola</name>
    <dbReference type="NCBI Taxonomy" id="2741497"/>
    <lineage>
        <taxon>Bacteria</taxon>
        <taxon>Bacillati</taxon>
        <taxon>Actinomycetota</taxon>
        <taxon>Actinomycetes</taxon>
        <taxon>Actinomycetales</taxon>
        <taxon>Actinomycetaceae</taxon>
        <taxon>Peptidiphaga</taxon>
    </lineage>
</organism>